<evidence type="ECO:0000259" key="1">
    <source>
        <dbReference type="Pfam" id="PF07883"/>
    </source>
</evidence>
<dbReference type="Proteomes" id="UP000449846">
    <property type="component" value="Unassembled WGS sequence"/>
</dbReference>
<evidence type="ECO:0000313" key="3">
    <source>
        <dbReference type="Proteomes" id="UP000449846"/>
    </source>
</evidence>
<dbReference type="Gene3D" id="2.60.120.10">
    <property type="entry name" value="Jelly Rolls"/>
    <property type="match status" value="1"/>
</dbReference>
<dbReference type="InterPro" id="IPR013096">
    <property type="entry name" value="Cupin_2"/>
</dbReference>
<reference evidence="2 3" key="1">
    <citation type="submission" date="2019-11" db="EMBL/GenBank/DDBJ databases">
        <authorList>
            <person name="Dong K."/>
        </authorList>
    </citation>
    <scope>NUCLEOTIDE SEQUENCE [LARGE SCALE GENOMIC DNA]</scope>
    <source>
        <strain evidence="2 3">NBRC 112902</strain>
    </source>
</reference>
<dbReference type="PANTHER" id="PTHR36440">
    <property type="entry name" value="PUTATIVE (AFU_ORTHOLOGUE AFUA_8G07350)-RELATED"/>
    <property type="match status" value="1"/>
</dbReference>
<dbReference type="SUPFAM" id="SSF51182">
    <property type="entry name" value="RmlC-like cupins"/>
    <property type="match status" value="1"/>
</dbReference>
<organism evidence="2 3">
    <name type="scientific">Paracoccus litorisediminis</name>
    <dbReference type="NCBI Taxonomy" id="2006130"/>
    <lineage>
        <taxon>Bacteria</taxon>
        <taxon>Pseudomonadati</taxon>
        <taxon>Pseudomonadota</taxon>
        <taxon>Alphaproteobacteria</taxon>
        <taxon>Rhodobacterales</taxon>
        <taxon>Paracoccaceae</taxon>
        <taxon>Paracoccus</taxon>
    </lineage>
</organism>
<evidence type="ECO:0000313" key="2">
    <source>
        <dbReference type="EMBL" id="MTH60769.1"/>
    </source>
</evidence>
<dbReference type="OrthoDB" id="9798709at2"/>
<feature type="domain" description="Cupin type-2" evidence="1">
    <location>
        <begin position="42"/>
        <end position="109"/>
    </location>
</feature>
<dbReference type="Pfam" id="PF07883">
    <property type="entry name" value="Cupin_2"/>
    <property type="match status" value="1"/>
</dbReference>
<dbReference type="InterPro" id="IPR011051">
    <property type="entry name" value="RmlC_Cupin_sf"/>
</dbReference>
<dbReference type="InterPro" id="IPR053146">
    <property type="entry name" value="QDO-like"/>
</dbReference>
<proteinExistence type="predicted"/>
<name>A0A844HNT5_9RHOB</name>
<keyword evidence="3" id="KW-1185">Reference proteome</keyword>
<accession>A0A844HNT5</accession>
<dbReference type="RefSeq" id="WP_155040711.1">
    <property type="nucleotide sequence ID" value="NZ_JBHGCD010000017.1"/>
</dbReference>
<dbReference type="InterPro" id="IPR014710">
    <property type="entry name" value="RmlC-like_jellyroll"/>
</dbReference>
<sequence length="153" mass="16225">MTSFEQAAISPAGEGKLARGFGPHLIRIPSEATGGRLGVFESCIPAGEGPPMHVHEREDEFFRVLDGCFAFWCNGTRVELEAGGLIVVPRGAVHRFQNIGDSAGRVMTIVTPGGFEGFFGAVEVEDPQTPQAIDSLAARFNLRFVPALAAAVA</sequence>
<protein>
    <submittedName>
        <fullName evidence="2">Cupin domain-containing protein</fullName>
    </submittedName>
</protein>
<dbReference type="EMBL" id="WMIG01000010">
    <property type="protein sequence ID" value="MTH60769.1"/>
    <property type="molecule type" value="Genomic_DNA"/>
</dbReference>
<dbReference type="PANTHER" id="PTHR36440:SF1">
    <property type="entry name" value="PUTATIVE (AFU_ORTHOLOGUE AFUA_8G07350)-RELATED"/>
    <property type="match status" value="1"/>
</dbReference>
<dbReference type="AlphaFoldDB" id="A0A844HNT5"/>
<comment type="caution">
    <text evidence="2">The sequence shown here is derived from an EMBL/GenBank/DDBJ whole genome shotgun (WGS) entry which is preliminary data.</text>
</comment>
<gene>
    <name evidence="2" type="ORF">GL300_16260</name>
</gene>